<comment type="subcellular location">
    <subcellularLocation>
        <location evidence="1">Nucleus</location>
    </subcellularLocation>
</comment>
<evidence type="ECO:0000256" key="1">
    <source>
        <dbReference type="ARBA" id="ARBA00004123"/>
    </source>
</evidence>
<feature type="region of interest" description="Disordered" evidence="12">
    <location>
        <begin position="218"/>
        <end position="241"/>
    </location>
</feature>
<evidence type="ECO:0000313" key="15">
    <source>
        <dbReference type="Proteomes" id="UP001231518"/>
    </source>
</evidence>
<dbReference type="GO" id="GO:0000981">
    <property type="term" value="F:DNA-binding transcription factor activity, RNA polymerase II-specific"/>
    <property type="evidence" value="ECO:0007669"/>
    <property type="project" value="TreeGrafter"/>
</dbReference>
<feature type="region of interest" description="Disordered" evidence="12">
    <location>
        <begin position="1009"/>
        <end position="1088"/>
    </location>
</feature>
<evidence type="ECO:0000256" key="5">
    <source>
        <dbReference type="ARBA" id="ARBA00022833"/>
    </source>
</evidence>
<feature type="domain" description="C2H2-type" evidence="13">
    <location>
        <begin position="1113"/>
        <end position="1135"/>
    </location>
</feature>
<keyword evidence="7" id="KW-0238">DNA-binding</keyword>
<feature type="region of interest" description="Disordered" evidence="12">
    <location>
        <begin position="321"/>
        <end position="402"/>
    </location>
</feature>
<feature type="compositionally biased region" description="Pro residues" evidence="12">
    <location>
        <begin position="387"/>
        <end position="396"/>
    </location>
</feature>
<dbReference type="Proteomes" id="UP001231518">
    <property type="component" value="Chromosome 10"/>
</dbReference>
<keyword evidence="8" id="KW-0804">Transcription</keyword>
<feature type="compositionally biased region" description="Pro residues" evidence="12">
    <location>
        <begin position="1282"/>
        <end position="1298"/>
    </location>
</feature>
<evidence type="ECO:0000256" key="3">
    <source>
        <dbReference type="ARBA" id="ARBA00022737"/>
    </source>
</evidence>
<dbReference type="FunFam" id="3.30.160.60:FF:000446">
    <property type="entry name" value="Zinc finger protein"/>
    <property type="match status" value="1"/>
</dbReference>
<feature type="region of interest" description="Disordered" evidence="12">
    <location>
        <begin position="1245"/>
        <end position="1305"/>
    </location>
</feature>
<feature type="compositionally biased region" description="Basic and acidic residues" evidence="12">
    <location>
        <begin position="796"/>
        <end position="820"/>
    </location>
</feature>
<dbReference type="Gene3D" id="3.30.160.60">
    <property type="entry name" value="Classic Zinc Finger"/>
    <property type="match status" value="7"/>
</dbReference>
<dbReference type="InterPro" id="IPR051565">
    <property type="entry name" value="Sal_C2H2-zinc-finger"/>
</dbReference>
<evidence type="ECO:0000256" key="2">
    <source>
        <dbReference type="ARBA" id="ARBA00022723"/>
    </source>
</evidence>
<dbReference type="PANTHER" id="PTHR23233">
    <property type="entry name" value="SAL-LIKE PROTEIN"/>
    <property type="match status" value="1"/>
</dbReference>
<evidence type="ECO:0000256" key="4">
    <source>
        <dbReference type="ARBA" id="ARBA00022771"/>
    </source>
</evidence>
<feature type="compositionally biased region" description="Basic and acidic residues" evidence="12">
    <location>
        <begin position="695"/>
        <end position="712"/>
    </location>
</feature>
<feature type="compositionally biased region" description="Polar residues" evidence="12">
    <location>
        <begin position="366"/>
        <end position="376"/>
    </location>
</feature>
<comment type="similarity">
    <text evidence="10">Belongs to the sal C2H2-type zinc-finger protein family.</text>
</comment>
<feature type="domain" description="C2H2-type" evidence="13">
    <location>
        <begin position="724"/>
        <end position="751"/>
    </location>
</feature>
<dbReference type="FunFam" id="3.30.160.60:FF:000130">
    <property type="entry name" value="Spalt-like transcription factor 4"/>
    <property type="match status" value="1"/>
</dbReference>
<feature type="compositionally biased region" description="Pro residues" evidence="12">
    <location>
        <begin position="784"/>
        <end position="793"/>
    </location>
</feature>
<keyword evidence="3" id="KW-0677">Repeat</keyword>
<feature type="compositionally biased region" description="Low complexity" evidence="12">
    <location>
        <begin position="857"/>
        <end position="882"/>
    </location>
</feature>
<dbReference type="InterPro" id="IPR036236">
    <property type="entry name" value="Znf_C2H2_sf"/>
</dbReference>
<comment type="caution">
    <text evidence="14">The sequence shown here is derived from an EMBL/GenBank/DDBJ whole genome shotgun (WGS) entry which is preliminary data.</text>
</comment>
<feature type="compositionally biased region" description="Basic and acidic residues" evidence="12">
    <location>
        <begin position="1245"/>
        <end position="1264"/>
    </location>
</feature>
<keyword evidence="5" id="KW-0862">Zinc</keyword>
<feature type="compositionally biased region" description="Basic and acidic residues" evidence="12">
    <location>
        <begin position="637"/>
        <end position="666"/>
    </location>
</feature>
<dbReference type="InterPro" id="IPR013087">
    <property type="entry name" value="Znf_C2H2_type"/>
</dbReference>
<feature type="domain" description="C2H2-type" evidence="13">
    <location>
        <begin position="507"/>
        <end position="534"/>
    </location>
</feature>
<dbReference type="FunFam" id="3.30.160.60:FF:000291">
    <property type="entry name" value="Spalt-like transcription factor 4"/>
    <property type="match status" value="1"/>
</dbReference>
<feature type="region of interest" description="Disordered" evidence="12">
    <location>
        <begin position="543"/>
        <end position="717"/>
    </location>
</feature>
<organism evidence="14 15">
    <name type="scientific">Mythimna separata</name>
    <name type="common">Oriental armyworm</name>
    <name type="synonym">Pseudaletia separata</name>
    <dbReference type="NCBI Taxonomy" id="271217"/>
    <lineage>
        <taxon>Eukaryota</taxon>
        <taxon>Metazoa</taxon>
        <taxon>Ecdysozoa</taxon>
        <taxon>Arthropoda</taxon>
        <taxon>Hexapoda</taxon>
        <taxon>Insecta</taxon>
        <taxon>Pterygota</taxon>
        <taxon>Neoptera</taxon>
        <taxon>Endopterygota</taxon>
        <taxon>Lepidoptera</taxon>
        <taxon>Glossata</taxon>
        <taxon>Ditrysia</taxon>
        <taxon>Noctuoidea</taxon>
        <taxon>Noctuidae</taxon>
        <taxon>Noctuinae</taxon>
        <taxon>Hadenini</taxon>
        <taxon>Mythimna</taxon>
    </lineage>
</organism>
<feature type="domain" description="C2H2-type" evidence="13">
    <location>
        <begin position="1085"/>
        <end position="1112"/>
    </location>
</feature>
<evidence type="ECO:0000256" key="8">
    <source>
        <dbReference type="ARBA" id="ARBA00023163"/>
    </source>
</evidence>
<feature type="compositionally biased region" description="Low complexity" evidence="12">
    <location>
        <begin position="1266"/>
        <end position="1281"/>
    </location>
</feature>
<dbReference type="GO" id="GO:0000978">
    <property type="term" value="F:RNA polymerase II cis-regulatory region sequence-specific DNA binding"/>
    <property type="evidence" value="ECO:0007669"/>
    <property type="project" value="TreeGrafter"/>
</dbReference>
<feature type="compositionally biased region" description="Pro residues" evidence="12">
    <location>
        <begin position="561"/>
        <end position="570"/>
    </location>
</feature>
<evidence type="ECO:0000256" key="9">
    <source>
        <dbReference type="ARBA" id="ARBA00023242"/>
    </source>
</evidence>
<evidence type="ECO:0000256" key="7">
    <source>
        <dbReference type="ARBA" id="ARBA00023125"/>
    </source>
</evidence>
<dbReference type="SMART" id="SM00355">
    <property type="entry name" value="ZnF_C2H2"/>
    <property type="match status" value="7"/>
</dbReference>
<dbReference type="GO" id="GO:0005634">
    <property type="term" value="C:nucleus"/>
    <property type="evidence" value="ECO:0007669"/>
    <property type="project" value="UniProtKB-SubCell"/>
</dbReference>
<feature type="compositionally biased region" description="Pro residues" evidence="12">
    <location>
        <begin position="349"/>
        <end position="364"/>
    </location>
</feature>
<feature type="region of interest" description="Disordered" evidence="12">
    <location>
        <begin position="772"/>
        <end position="894"/>
    </location>
</feature>
<dbReference type="PANTHER" id="PTHR23233:SF84">
    <property type="entry name" value="FI23031P1"/>
    <property type="match status" value="1"/>
</dbReference>
<feature type="compositionally biased region" description="Low complexity" evidence="12">
    <location>
        <begin position="627"/>
        <end position="636"/>
    </location>
</feature>
<reference evidence="14" key="1">
    <citation type="submission" date="2023-03" db="EMBL/GenBank/DDBJ databases">
        <title>Chromosome-level genomes of two armyworms, Mythimna separata and Mythimna loreyi, provide insights into the biosynthesis and reception of sex pheromones.</title>
        <authorList>
            <person name="Zhao H."/>
        </authorList>
    </citation>
    <scope>NUCLEOTIDE SEQUENCE</scope>
    <source>
        <strain evidence="14">BeijingLab</strain>
        <tissue evidence="14">Pupa</tissue>
    </source>
</reference>
<dbReference type="PROSITE" id="PS00028">
    <property type="entry name" value="ZINC_FINGER_C2H2_1"/>
    <property type="match status" value="6"/>
</dbReference>
<feature type="compositionally biased region" description="Pro residues" evidence="12">
    <location>
        <begin position="329"/>
        <end position="341"/>
    </location>
</feature>
<dbReference type="FunFam" id="3.30.160.60:FF:000708">
    <property type="entry name" value="Sal-like protein 1"/>
    <property type="match status" value="1"/>
</dbReference>
<dbReference type="GO" id="GO:0048731">
    <property type="term" value="P:system development"/>
    <property type="evidence" value="ECO:0007669"/>
    <property type="project" value="UniProtKB-ARBA"/>
</dbReference>
<evidence type="ECO:0000313" key="14">
    <source>
        <dbReference type="EMBL" id="KAJ8726383.1"/>
    </source>
</evidence>
<accession>A0AAD8DVK6</accession>
<feature type="compositionally biased region" description="Basic and acidic residues" evidence="12">
    <location>
        <begin position="1023"/>
        <end position="1043"/>
    </location>
</feature>
<feature type="compositionally biased region" description="Pro residues" evidence="12">
    <location>
        <begin position="597"/>
        <end position="610"/>
    </location>
</feature>
<protein>
    <recommendedName>
        <fullName evidence="13">C2H2-type domain-containing protein</fullName>
    </recommendedName>
</protein>
<dbReference type="GO" id="GO:0008270">
    <property type="term" value="F:zinc ion binding"/>
    <property type="evidence" value="ECO:0007669"/>
    <property type="project" value="UniProtKB-KW"/>
</dbReference>
<evidence type="ECO:0000256" key="11">
    <source>
        <dbReference type="PROSITE-ProRule" id="PRU00042"/>
    </source>
</evidence>
<feature type="compositionally biased region" description="Polar residues" evidence="12">
    <location>
        <begin position="833"/>
        <end position="856"/>
    </location>
</feature>
<name>A0AAD8DVK6_MYTSE</name>
<feature type="domain" description="C2H2-type" evidence="13">
    <location>
        <begin position="924"/>
        <end position="951"/>
    </location>
</feature>
<dbReference type="FunFam" id="3.30.160.60:FF:000215">
    <property type="entry name" value="Spalt-like transcription factor 3"/>
    <property type="match status" value="1"/>
</dbReference>
<proteinExistence type="inferred from homology"/>
<keyword evidence="4 11" id="KW-0863">Zinc-finger</keyword>
<evidence type="ECO:0000256" key="10">
    <source>
        <dbReference type="ARBA" id="ARBA00038474"/>
    </source>
</evidence>
<feature type="compositionally biased region" description="Pro residues" evidence="12">
    <location>
        <begin position="577"/>
        <end position="589"/>
    </location>
</feature>
<evidence type="ECO:0000256" key="6">
    <source>
        <dbReference type="ARBA" id="ARBA00023015"/>
    </source>
</evidence>
<evidence type="ECO:0000256" key="12">
    <source>
        <dbReference type="SAM" id="MobiDB-lite"/>
    </source>
</evidence>
<feature type="compositionally biased region" description="Pro residues" evidence="12">
    <location>
        <begin position="883"/>
        <end position="894"/>
    </location>
</feature>
<dbReference type="Pfam" id="PF00096">
    <property type="entry name" value="zf-C2H2"/>
    <property type="match status" value="4"/>
</dbReference>
<dbReference type="EMBL" id="JARGEI010000009">
    <property type="protein sequence ID" value="KAJ8726383.1"/>
    <property type="molecule type" value="Genomic_DNA"/>
</dbReference>
<keyword evidence="2" id="KW-0479">Metal-binding</keyword>
<gene>
    <name evidence="14" type="ORF">PYW07_001081</name>
</gene>
<dbReference type="PROSITE" id="PS50157">
    <property type="entry name" value="ZINC_FINGER_C2H2_2"/>
    <property type="match status" value="6"/>
</dbReference>
<feature type="compositionally biased region" description="Pro residues" evidence="12">
    <location>
        <begin position="1059"/>
        <end position="1068"/>
    </location>
</feature>
<evidence type="ECO:0000259" key="13">
    <source>
        <dbReference type="PROSITE" id="PS50157"/>
    </source>
</evidence>
<feature type="domain" description="C2H2-type" evidence="13">
    <location>
        <begin position="479"/>
        <end position="506"/>
    </location>
</feature>
<dbReference type="SUPFAM" id="SSF57667">
    <property type="entry name" value="beta-beta-alpha zinc fingers"/>
    <property type="match status" value="4"/>
</dbReference>
<sequence>MSLMNMRRYDYENMPRPEYGIWRRGARVARANGRSLIYEPGAAPPPCHNRVPGARARPPAARRLALSPASDGEWCARSHAASAPHSVLRPSRVAGAARVSRGVQPCEQCHAPALSRQRATMPRVKPSCVRRVSIGESSGSCSEEEINHVSDETRDRPEAHMCPRCQEQFENLHEFLYHKRLCDEKALQMGEERMHSDPEEMVVSGDEEMDGPNKRLEQVRRHRQDAENNNSLEDGEAEVPEADVPPVGLPFPVAGHVTLEALQNTKVAVAQFAATTMANNADNEAALHELAVLQSTLFTLQHQQVFQLQLIRQLQNQLSLTRRKDDQLPSPPPSEPEPVPIPAARSPSPLRPPREPTPVAPPPTSQSLPSTHSHLTPKTEPISVPKLPTPSPPVMSHPPYSSISSSLASTIITNNDPPPSLNEPNTLEMLQKRAQEVLDNASQGLLANNLADELAFRKSGKMSPYDGKSGGRNEPFFKHRCRYCGKVFGSDSALQIHIRSHTGERPFKCNVCGSRFTTKGNLKVHFQRHTAKFPHVKMNPNPIPEHLDKYHPPLLAQLSPGPIPGMPPHPLQFNPGAPAPFPPSLPLYRPPHHDLLPPRPLGDKPLPPHPLFAMREEQDAPADLSKPSAPSPSRSAPEVKSEPQDDDCHRDSSFEDGDRVSPKREPDENDATQDQEQDRYPSTSPYDDCSMDSKYSNEEQIGRESPHVKPDPDQPENLSIQMLHQCPVCHKKFSDPTILHQHIRLHTGERTHIPYDQMRSIDIEGFPSLSNGSDVSDYQAQRPFPRPLFPTPTTPGDRRADSRGTDDESGRDEREPAIREFDDDLDMKDRRTSPLSVCASASESEIKTITTTASLPSATGSESGRSARASPPSPSMSTLSTPPRLPLHSPLPSPPTPIAALGALGGSPFSPLGLAFPPAVRGNTTCNLCYKTFACNSALEIHYRSHTKERPFKCTVCDRGFSTKSSGGGCRCGRRARAPRPPHATALDLWNAFVYPGNMKQHMLTHKIRDVPPGFDKSSSGADDGREPSPDRRSSPDKLDLKRSPPAHPPPQMTHAPPIDMPPMPKRPSVPSGPTHPPPPTSSKHLCGVCRKNFSSSSALQIHMRTHTGDKPFRCAVCQKAFTTKGNLKVHMGTHMWSGGASRRGRRMSLELPPRPLHEPHDLLRRPDLFYPYLPAPFLNGMQQKLNEISVIQQSAGQNGVAGKFPGLLGFGAFAGARPGAASPLERPPSLEGGDERQAAMRELAERGRELAERSRQMREDNEYRSQAPHAPHAPPAAQASPPAPHHPHPLAPLPPPARTEGLTV</sequence>
<keyword evidence="9" id="KW-0539">Nucleus</keyword>
<keyword evidence="15" id="KW-1185">Reference proteome</keyword>
<keyword evidence="6" id="KW-0805">Transcription regulation</keyword>